<dbReference type="InterPro" id="IPR004385">
    <property type="entry name" value="NDP_pyrophosphatase"/>
</dbReference>
<dbReference type="InterPro" id="IPR000086">
    <property type="entry name" value="NUDIX_hydrolase_dom"/>
</dbReference>
<name>A0A3N7HLP6_9BURK</name>
<dbReference type="GO" id="GO:0016818">
    <property type="term" value="F:hydrolase activity, acting on acid anhydrides, in phosphorus-containing anhydrides"/>
    <property type="evidence" value="ECO:0007669"/>
    <property type="project" value="InterPro"/>
</dbReference>
<protein>
    <recommendedName>
        <fullName evidence="5">GDP-mannose pyrophosphatase</fullName>
    </recommendedName>
    <alternativeName>
        <fullName evidence="7">GDP-mannose hydrolase</fullName>
    </alternativeName>
    <alternativeName>
        <fullName evidence="8">GDPMK</fullName>
    </alternativeName>
</protein>
<comment type="catalytic activity">
    <reaction evidence="1">
        <text>GDP-alpha-D-mannose + H2O = alpha-D-mannose 1-phosphate + GMP + 2 H(+)</text>
        <dbReference type="Rhea" id="RHEA:27978"/>
        <dbReference type="ChEBI" id="CHEBI:15377"/>
        <dbReference type="ChEBI" id="CHEBI:15378"/>
        <dbReference type="ChEBI" id="CHEBI:57527"/>
        <dbReference type="ChEBI" id="CHEBI:58115"/>
        <dbReference type="ChEBI" id="CHEBI:58409"/>
    </reaction>
</comment>
<comment type="caution">
    <text evidence="12">The sequence shown here is derived from an EMBL/GenBank/DDBJ whole genome shotgun (WGS) entry which is preliminary data.</text>
</comment>
<feature type="binding site" evidence="9">
    <location>
        <position position="112"/>
    </location>
    <ligand>
        <name>Mg(2+)</name>
        <dbReference type="ChEBI" id="CHEBI:18420"/>
        <label>1</label>
    </ligand>
</feature>
<dbReference type="Proteomes" id="UP000267464">
    <property type="component" value="Unassembled WGS sequence"/>
</dbReference>
<evidence type="ECO:0000256" key="5">
    <source>
        <dbReference type="ARBA" id="ARBA00016377"/>
    </source>
</evidence>
<dbReference type="EMBL" id="QUSW01000005">
    <property type="protein sequence ID" value="RQP23030.1"/>
    <property type="molecule type" value="Genomic_DNA"/>
</dbReference>
<accession>A0A3N7HLP6</accession>
<evidence type="ECO:0000256" key="2">
    <source>
        <dbReference type="ARBA" id="ARBA00001946"/>
    </source>
</evidence>
<dbReference type="InterPro" id="IPR015797">
    <property type="entry name" value="NUDIX_hydrolase-like_dom_sf"/>
</dbReference>
<dbReference type="AlphaFoldDB" id="A0A3N7HLP6"/>
<evidence type="ECO:0000256" key="3">
    <source>
        <dbReference type="ARBA" id="ARBA00007275"/>
    </source>
</evidence>
<organism evidence="12 13">
    <name type="scientific">Piscinibacter terrae</name>
    <dbReference type="NCBI Taxonomy" id="2496871"/>
    <lineage>
        <taxon>Bacteria</taxon>
        <taxon>Pseudomonadati</taxon>
        <taxon>Pseudomonadota</taxon>
        <taxon>Betaproteobacteria</taxon>
        <taxon>Burkholderiales</taxon>
        <taxon>Sphaerotilaceae</taxon>
        <taxon>Piscinibacter</taxon>
    </lineage>
</organism>
<evidence type="ECO:0000256" key="10">
    <source>
        <dbReference type="PIRSR" id="PIRSR604385-3"/>
    </source>
</evidence>
<dbReference type="NCBIfam" id="TIGR00052">
    <property type="entry name" value="nudix-type nucleoside diphosphatase, YffH/AdpP family"/>
    <property type="match status" value="1"/>
</dbReference>
<evidence type="ECO:0000256" key="4">
    <source>
        <dbReference type="ARBA" id="ARBA00011738"/>
    </source>
</evidence>
<feature type="binding site" evidence="9">
    <location>
        <position position="97"/>
    </location>
    <ligand>
        <name>Mg(2+)</name>
        <dbReference type="ChEBI" id="CHEBI:18420"/>
        <label>1</label>
    </ligand>
</feature>
<evidence type="ECO:0000256" key="9">
    <source>
        <dbReference type="PIRSR" id="PIRSR604385-2"/>
    </source>
</evidence>
<gene>
    <name evidence="12" type="ORF">DZC73_18045</name>
</gene>
<keyword evidence="13" id="KW-1185">Reference proteome</keyword>
<dbReference type="PANTHER" id="PTHR11839">
    <property type="entry name" value="UDP/ADP-SUGAR PYROPHOSPHATASE"/>
    <property type="match status" value="1"/>
</dbReference>
<feature type="binding site" evidence="9">
    <location>
        <position position="116"/>
    </location>
    <ligand>
        <name>Mg(2+)</name>
        <dbReference type="ChEBI" id="CHEBI:18420"/>
        <label>1</label>
    </ligand>
</feature>
<dbReference type="Pfam" id="PF00293">
    <property type="entry name" value="NUDIX"/>
    <property type="match status" value="1"/>
</dbReference>
<evidence type="ECO:0000256" key="6">
    <source>
        <dbReference type="ARBA" id="ARBA00022801"/>
    </source>
</evidence>
<feature type="domain" description="Nudix hydrolase" evidence="11">
    <location>
        <begin position="55"/>
        <end position="194"/>
    </location>
</feature>
<dbReference type="CDD" id="cd24157">
    <property type="entry name" value="NUDIX_GDPMK"/>
    <property type="match status" value="1"/>
</dbReference>
<dbReference type="PANTHER" id="PTHR11839:SF18">
    <property type="entry name" value="NUDIX HYDROLASE DOMAIN-CONTAINING PROTEIN"/>
    <property type="match status" value="1"/>
</dbReference>
<dbReference type="PROSITE" id="PS51462">
    <property type="entry name" value="NUDIX"/>
    <property type="match status" value="1"/>
</dbReference>
<evidence type="ECO:0000256" key="7">
    <source>
        <dbReference type="ARBA" id="ARBA00032162"/>
    </source>
</evidence>
<dbReference type="RefSeq" id="WP_124541774.1">
    <property type="nucleotide sequence ID" value="NZ_QUSW01000005.1"/>
</dbReference>
<evidence type="ECO:0000259" key="11">
    <source>
        <dbReference type="PROSITE" id="PS51462"/>
    </source>
</evidence>
<dbReference type="Gene3D" id="3.90.79.10">
    <property type="entry name" value="Nucleoside Triphosphate Pyrophosphohydrolase"/>
    <property type="match status" value="1"/>
</dbReference>
<dbReference type="GO" id="GO:0046872">
    <property type="term" value="F:metal ion binding"/>
    <property type="evidence" value="ECO:0007669"/>
    <property type="project" value="UniProtKB-KW"/>
</dbReference>
<comment type="subunit">
    <text evidence="4">Homodimer.</text>
</comment>
<keyword evidence="9" id="KW-0479">Metal-binding</keyword>
<comment type="cofactor">
    <cofactor evidence="2 9">
        <name>Mg(2+)</name>
        <dbReference type="ChEBI" id="CHEBI:18420"/>
    </cofactor>
</comment>
<evidence type="ECO:0000313" key="12">
    <source>
        <dbReference type="EMBL" id="RQP23030.1"/>
    </source>
</evidence>
<proteinExistence type="inferred from homology"/>
<feature type="binding site" evidence="9">
    <location>
        <position position="165"/>
    </location>
    <ligand>
        <name>Mg(2+)</name>
        <dbReference type="ChEBI" id="CHEBI:18420"/>
        <label>1</label>
    </ligand>
</feature>
<dbReference type="OrthoDB" id="5292471at2"/>
<keyword evidence="9" id="KW-0460">Magnesium</keyword>
<evidence type="ECO:0000256" key="8">
    <source>
        <dbReference type="ARBA" id="ARBA00032272"/>
    </source>
</evidence>
<dbReference type="GO" id="GO:0006753">
    <property type="term" value="P:nucleoside phosphate metabolic process"/>
    <property type="evidence" value="ECO:0007669"/>
    <property type="project" value="TreeGrafter"/>
</dbReference>
<dbReference type="GO" id="GO:0005829">
    <property type="term" value="C:cytosol"/>
    <property type="evidence" value="ECO:0007669"/>
    <property type="project" value="TreeGrafter"/>
</dbReference>
<evidence type="ECO:0000313" key="13">
    <source>
        <dbReference type="Proteomes" id="UP000267464"/>
    </source>
</evidence>
<evidence type="ECO:0000256" key="1">
    <source>
        <dbReference type="ARBA" id="ARBA00000847"/>
    </source>
</evidence>
<reference evidence="12 13" key="1">
    <citation type="submission" date="2018-08" db="EMBL/GenBank/DDBJ databases">
        <authorList>
            <person name="Khan S.A."/>
            <person name="Jeon C.O."/>
            <person name="Chun B.H."/>
            <person name="Jeong S.E."/>
        </authorList>
    </citation>
    <scope>NUCLEOTIDE SEQUENCE [LARGE SCALE GENOMIC DNA]</scope>
    <source>
        <strain evidence="12 13">S-16</strain>
    </source>
</reference>
<feature type="short sequence motif" description="Nudix box" evidence="10">
    <location>
        <begin position="98"/>
        <end position="119"/>
    </location>
</feature>
<sequence>MPRPHHREQPLPASDRVRIVEQRTLADDWFVLKKTSFDYRRDDGRWQLLHRETYDRGNGAALLLFNRSRGTVVLIRQFRFPAFANGCADGMLVEACAGLLDDDDPHAAIRREAQEETGFAVRAPRKVFEAYMSPGSITEKLHFFVAEYDEADRVSAGGGDVAEGEDIEVLEVPLAQALQMIASGEIQDGKTIMLLQHAAIVGLERLV</sequence>
<keyword evidence="6" id="KW-0378">Hydrolase</keyword>
<dbReference type="GO" id="GO:0019693">
    <property type="term" value="P:ribose phosphate metabolic process"/>
    <property type="evidence" value="ECO:0007669"/>
    <property type="project" value="TreeGrafter"/>
</dbReference>
<dbReference type="SUPFAM" id="SSF55811">
    <property type="entry name" value="Nudix"/>
    <property type="match status" value="1"/>
</dbReference>
<comment type="similarity">
    <text evidence="3">Belongs to the Nudix hydrolase family. NudK subfamily.</text>
</comment>
<reference evidence="12 13" key="2">
    <citation type="submission" date="2018-12" db="EMBL/GenBank/DDBJ databases">
        <title>Rhizobacter gummiphilus sp. nov., a rubber-degrading bacterium isolated from the soil of a botanical garden in Japan.</title>
        <authorList>
            <person name="Shunsuke S.S."/>
        </authorList>
    </citation>
    <scope>NUCLEOTIDE SEQUENCE [LARGE SCALE GENOMIC DNA]</scope>
    <source>
        <strain evidence="12 13">S-16</strain>
    </source>
</reference>